<sequence>MCVSNTLYFCLHIFSFKCQSDIEPTRAV</sequence>
<dbReference type="AlphaFoldDB" id="A0A0E9R9C7"/>
<reference evidence="1" key="2">
    <citation type="journal article" date="2015" name="Fish Shellfish Immunol.">
        <title>Early steps in the European eel (Anguilla anguilla)-Vibrio vulnificus interaction in the gills: Role of the RtxA13 toxin.</title>
        <authorList>
            <person name="Callol A."/>
            <person name="Pajuelo D."/>
            <person name="Ebbesson L."/>
            <person name="Teles M."/>
            <person name="MacKenzie S."/>
            <person name="Amaro C."/>
        </authorList>
    </citation>
    <scope>NUCLEOTIDE SEQUENCE</scope>
</reference>
<proteinExistence type="predicted"/>
<dbReference type="EMBL" id="GBXM01083639">
    <property type="protein sequence ID" value="JAH24938.1"/>
    <property type="molecule type" value="Transcribed_RNA"/>
</dbReference>
<evidence type="ECO:0000313" key="1">
    <source>
        <dbReference type="EMBL" id="JAH24938.1"/>
    </source>
</evidence>
<name>A0A0E9R9C7_ANGAN</name>
<accession>A0A0E9R9C7</accession>
<organism evidence="1">
    <name type="scientific">Anguilla anguilla</name>
    <name type="common">European freshwater eel</name>
    <name type="synonym">Muraena anguilla</name>
    <dbReference type="NCBI Taxonomy" id="7936"/>
    <lineage>
        <taxon>Eukaryota</taxon>
        <taxon>Metazoa</taxon>
        <taxon>Chordata</taxon>
        <taxon>Craniata</taxon>
        <taxon>Vertebrata</taxon>
        <taxon>Euteleostomi</taxon>
        <taxon>Actinopterygii</taxon>
        <taxon>Neopterygii</taxon>
        <taxon>Teleostei</taxon>
        <taxon>Anguilliformes</taxon>
        <taxon>Anguillidae</taxon>
        <taxon>Anguilla</taxon>
    </lineage>
</organism>
<protein>
    <submittedName>
        <fullName evidence="1">Uncharacterized protein</fullName>
    </submittedName>
</protein>
<reference evidence="1" key="1">
    <citation type="submission" date="2014-11" db="EMBL/GenBank/DDBJ databases">
        <authorList>
            <person name="Amaro Gonzalez C."/>
        </authorList>
    </citation>
    <scope>NUCLEOTIDE SEQUENCE</scope>
</reference>